<protein>
    <recommendedName>
        <fullName evidence="3">Lysozyme inhibitor LprI-like N-terminal domain-containing protein</fullName>
    </recommendedName>
</protein>
<dbReference type="GO" id="GO:0005576">
    <property type="term" value="C:extracellular region"/>
    <property type="evidence" value="ECO:0007669"/>
    <property type="project" value="TreeGrafter"/>
</dbReference>
<keyword evidence="2" id="KW-0812">Transmembrane</keyword>
<dbReference type="RefSeq" id="WP_061537465.1">
    <property type="nucleotide sequence ID" value="NZ_CP013233.1"/>
</dbReference>
<name>A0A127PXJ2_9BURK</name>
<dbReference type="InterPro" id="IPR009739">
    <property type="entry name" value="LprI-like_N"/>
</dbReference>
<keyword evidence="5" id="KW-1185">Reference proteome</keyword>
<feature type="transmembrane region" description="Helical" evidence="2">
    <location>
        <begin position="15"/>
        <end position="33"/>
    </location>
</feature>
<accession>A0A127PXJ2</accession>
<dbReference type="Gene3D" id="1.20.1270.180">
    <property type="match status" value="1"/>
</dbReference>
<dbReference type="PANTHER" id="PTHR37549">
    <property type="entry name" value="LIPOPROTEIN LPRI"/>
    <property type="match status" value="1"/>
</dbReference>
<sequence length="301" mass="33053">MIVSMKNDAGLVRQVKVGFCWTAFFFGALPFFFRGMPSTGFLWCCTLFIGNFVLPFKMNKYTAQYYLEHGYKPYGKGWHKAALAWGVAIPSTGEETTNDAFSDEPESSKYVFKIWHALVAVTVIPGILMAMFGSHENKSAKSEPVEQVVHIQPTEPVAPAIIDTPAALDKAVVTQMAEIASSQNPIAETPRNDIAKSESPKTEADIPPANANNAVQSWTPSFDCAKASNGPERLICSSPELSAADVRLGQVYKSALNNAKDTGALRKRQNEWRKLERDGCSDVSCMLKAYQNRITELAASE</sequence>
<dbReference type="PANTHER" id="PTHR37549:SF1">
    <property type="entry name" value="LIPOPROTEIN LPRI"/>
    <property type="match status" value="1"/>
</dbReference>
<dbReference type="Pfam" id="PF07007">
    <property type="entry name" value="LprI"/>
    <property type="match status" value="1"/>
</dbReference>
<evidence type="ECO:0000256" key="1">
    <source>
        <dbReference type="SAM" id="MobiDB-lite"/>
    </source>
</evidence>
<evidence type="ECO:0000256" key="2">
    <source>
        <dbReference type="SAM" id="Phobius"/>
    </source>
</evidence>
<feature type="transmembrane region" description="Helical" evidence="2">
    <location>
        <begin position="114"/>
        <end position="132"/>
    </location>
</feature>
<dbReference type="PATRIC" id="fig|279058.17.peg.4660"/>
<feature type="transmembrane region" description="Helical" evidence="2">
    <location>
        <begin position="40"/>
        <end position="58"/>
    </location>
</feature>
<reference evidence="4 5" key="1">
    <citation type="submission" date="2015-11" db="EMBL/GenBank/DDBJ databases">
        <title>Exploring the genomic traits of fungus-feeding bacterial genus Collimonas.</title>
        <authorList>
            <person name="Song C."/>
            <person name="Schmidt R."/>
            <person name="de Jager V."/>
            <person name="Krzyzanowska D."/>
            <person name="Jongedijk E."/>
            <person name="Cankar K."/>
            <person name="Beekwilder J."/>
            <person name="van Veen A."/>
            <person name="de Boer W."/>
            <person name="van Veen J.A."/>
            <person name="Garbeva P."/>
        </authorList>
    </citation>
    <scope>NUCLEOTIDE SEQUENCE [LARGE SCALE GENOMIC DNA]</scope>
    <source>
        <strain evidence="4 5">Ter282</strain>
    </source>
</reference>
<feature type="compositionally biased region" description="Basic and acidic residues" evidence="1">
    <location>
        <begin position="190"/>
        <end position="204"/>
    </location>
</feature>
<evidence type="ECO:0000313" key="5">
    <source>
        <dbReference type="Proteomes" id="UP000071778"/>
    </source>
</evidence>
<evidence type="ECO:0000259" key="3">
    <source>
        <dbReference type="Pfam" id="PF07007"/>
    </source>
</evidence>
<dbReference type="Proteomes" id="UP000071778">
    <property type="component" value="Chromosome"/>
</dbReference>
<gene>
    <name evidence="4" type="ORF">CAter282_4327</name>
</gene>
<dbReference type="InterPro" id="IPR052755">
    <property type="entry name" value="Lysozyme_Inhibitor_LprI"/>
</dbReference>
<evidence type="ECO:0000313" key="4">
    <source>
        <dbReference type="EMBL" id="AMP11987.1"/>
    </source>
</evidence>
<keyword evidence="2" id="KW-0472">Membrane</keyword>
<keyword evidence="2" id="KW-1133">Transmembrane helix</keyword>
<feature type="domain" description="Lysozyme inhibitor LprI-like N-terminal" evidence="3">
    <location>
        <begin position="224"/>
        <end position="297"/>
    </location>
</feature>
<dbReference type="OrthoDB" id="5450120at2"/>
<dbReference type="AlphaFoldDB" id="A0A127PXJ2"/>
<dbReference type="EMBL" id="CP013235">
    <property type="protein sequence ID" value="AMP11987.1"/>
    <property type="molecule type" value="Genomic_DNA"/>
</dbReference>
<organism evidence="4 5">
    <name type="scientific">Collimonas arenae</name>
    <dbReference type="NCBI Taxonomy" id="279058"/>
    <lineage>
        <taxon>Bacteria</taxon>
        <taxon>Pseudomonadati</taxon>
        <taxon>Pseudomonadota</taxon>
        <taxon>Betaproteobacteria</taxon>
        <taxon>Burkholderiales</taxon>
        <taxon>Oxalobacteraceae</taxon>
        <taxon>Collimonas</taxon>
    </lineage>
</organism>
<proteinExistence type="predicted"/>
<feature type="region of interest" description="Disordered" evidence="1">
    <location>
        <begin position="185"/>
        <end position="213"/>
    </location>
</feature>